<evidence type="ECO:0000313" key="1">
    <source>
        <dbReference type="EMBL" id="MEX5286255.1"/>
    </source>
</evidence>
<proteinExistence type="predicted"/>
<organism evidence="1 2">
    <name type="scientific">Selenomonas sputigena</name>
    <dbReference type="NCBI Taxonomy" id="69823"/>
    <lineage>
        <taxon>Bacteria</taxon>
        <taxon>Bacillati</taxon>
        <taxon>Bacillota</taxon>
        <taxon>Negativicutes</taxon>
        <taxon>Selenomonadales</taxon>
        <taxon>Selenomonadaceae</taxon>
        <taxon>Selenomonas</taxon>
    </lineage>
</organism>
<name>A0ABV3X8V6_9FIRM</name>
<evidence type="ECO:0000313" key="2">
    <source>
        <dbReference type="Proteomes" id="UP001559623"/>
    </source>
</evidence>
<keyword evidence="2" id="KW-1185">Reference proteome</keyword>
<gene>
    <name evidence="1" type="ORF">QCO44_11600</name>
</gene>
<reference evidence="1 2" key="1">
    <citation type="submission" date="2023-04" db="EMBL/GenBank/DDBJ databases">
        <title>Genome Sequence of Selenomonas sputigena ATCC 33150.</title>
        <authorList>
            <person name="Miller D.P."/>
            <person name="Anvari S."/>
            <person name="Polson S.W."/>
            <person name="Macdonald M."/>
            <person name="Mcdowell J.V."/>
        </authorList>
    </citation>
    <scope>NUCLEOTIDE SEQUENCE [LARGE SCALE GENOMIC DNA]</scope>
    <source>
        <strain evidence="1 2">ATCC 33150</strain>
    </source>
</reference>
<dbReference type="Proteomes" id="UP001559623">
    <property type="component" value="Unassembled WGS sequence"/>
</dbReference>
<sequence length="137" mass="15902">MFLKAQPDNAQFVVERKREEIVREFFKLQSLEPFAGCWGKFFGILETMMLRFAVIVCLTADFRPCHLRIGDHLIEKILMLKIRSVRIESKGALFIEAIEEKNRAACAAAFVGEDDFLFGKNASRLFDLLFLFHQREP</sequence>
<comment type="caution">
    <text evidence="1">The sequence shown here is derived from an EMBL/GenBank/DDBJ whole genome shotgun (WGS) entry which is preliminary data.</text>
</comment>
<dbReference type="RefSeq" id="WP_368847973.1">
    <property type="nucleotide sequence ID" value="NZ_CP194411.1"/>
</dbReference>
<protein>
    <submittedName>
        <fullName evidence="1">Uncharacterized protein</fullName>
    </submittedName>
</protein>
<accession>A0ABV3X8V6</accession>
<dbReference type="EMBL" id="JARVLH010000009">
    <property type="protein sequence ID" value="MEX5286255.1"/>
    <property type="molecule type" value="Genomic_DNA"/>
</dbReference>